<dbReference type="InterPro" id="IPR001789">
    <property type="entry name" value="Sig_transdc_resp-reg_receiver"/>
</dbReference>
<protein>
    <submittedName>
        <fullName evidence="5">Response regulator</fullName>
    </submittedName>
</protein>
<dbReference type="Pfam" id="PF00072">
    <property type="entry name" value="Response_reg"/>
    <property type="match status" value="1"/>
</dbReference>
<gene>
    <name evidence="5" type="ORF">IAA16_09795</name>
</gene>
<dbReference type="Gene3D" id="3.40.50.2300">
    <property type="match status" value="1"/>
</dbReference>
<evidence type="ECO:0000256" key="1">
    <source>
        <dbReference type="ARBA" id="ARBA00022553"/>
    </source>
</evidence>
<evidence type="ECO:0000259" key="4">
    <source>
        <dbReference type="PROSITE" id="PS50110"/>
    </source>
</evidence>
<dbReference type="InterPro" id="IPR011006">
    <property type="entry name" value="CheY-like_superfamily"/>
</dbReference>
<evidence type="ECO:0000313" key="5">
    <source>
        <dbReference type="EMBL" id="MBU3850846.1"/>
    </source>
</evidence>
<dbReference type="EMBL" id="JAHLFV010000225">
    <property type="protein sequence ID" value="MBU3850846.1"/>
    <property type="molecule type" value="Genomic_DNA"/>
</dbReference>
<accession>A0A9E2NZK3</accession>
<feature type="non-terminal residue" evidence="5">
    <location>
        <position position="1"/>
    </location>
</feature>
<dbReference type="GO" id="GO:0000160">
    <property type="term" value="P:phosphorelay signal transduction system"/>
    <property type="evidence" value="ECO:0007669"/>
    <property type="project" value="UniProtKB-KW"/>
</dbReference>
<name>A0A9E2NZK3_9SPIR</name>
<sequence length="188" mass="21274">LGSEAKMKMLSWFNDYMYKPIRRSQLYEIIRKTHEQPLELVSVEEPEEVVQPVIPLKTKKVIAVDDHPVNLKILTVFLQSFQAETITATTGAEAIQAAKENPDAHIIFMDIQLPDMTGLEATKIIRAEGFKNIIVACSANSDSDLVAEYAKVGIEDYIVKPFQKSQLGDILDKWCTVLEEREKAHDKN</sequence>
<proteinExistence type="predicted"/>
<dbReference type="Proteomes" id="UP000823914">
    <property type="component" value="Unassembled WGS sequence"/>
</dbReference>
<comment type="caution">
    <text evidence="5">The sequence shown here is derived from an EMBL/GenBank/DDBJ whole genome shotgun (WGS) entry which is preliminary data.</text>
</comment>
<keyword evidence="1 3" id="KW-0597">Phosphoprotein</keyword>
<dbReference type="SUPFAM" id="SSF52172">
    <property type="entry name" value="CheY-like"/>
    <property type="match status" value="1"/>
</dbReference>
<evidence type="ECO:0000256" key="2">
    <source>
        <dbReference type="ARBA" id="ARBA00023012"/>
    </source>
</evidence>
<reference evidence="5" key="2">
    <citation type="submission" date="2021-04" db="EMBL/GenBank/DDBJ databases">
        <authorList>
            <person name="Gilroy R."/>
        </authorList>
    </citation>
    <scope>NUCLEOTIDE SEQUENCE</scope>
    <source>
        <strain evidence="5">Gambia15-2214</strain>
    </source>
</reference>
<organism evidence="5 6">
    <name type="scientific">Candidatus Treponema excrementipullorum</name>
    <dbReference type="NCBI Taxonomy" id="2838768"/>
    <lineage>
        <taxon>Bacteria</taxon>
        <taxon>Pseudomonadati</taxon>
        <taxon>Spirochaetota</taxon>
        <taxon>Spirochaetia</taxon>
        <taxon>Spirochaetales</taxon>
        <taxon>Treponemataceae</taxon>
        <taxon>Treponema</taxon>
    </lineage>
</organism>
<dbReference type="PANTHER" id="PTHR45339">
    <property type="entry name" value="HYBRID SIGNAL TRANSDUCTION HISTIDINE KINASE J"/>
    <property type="match status" value="1"/>
</dbReference>
<dbReference type="SMART" id="SM00448">
    <property type="entry name" value="REC"/>
    <property type="match status" value="1"/>
</dbReference>
<dbReference type="PANTHER" id="PTHR45339:SF1">
    <property type="entry name" value="HYBRID SIGNAL TRANSDUCTION HISTIDINE KINASE J"/>
    <property type="match status" value="1"/>
</dbReference>
<evidence type="ECO:0000313" key="6">
    <source>
        <dbReference type="Proteomes" id="UP000823914"/>
    </source>
</evidence>
<evidence type="ECO:0000256" key="3">
    <source>
        <dbReference type="PROSITE-ProRule" id="PRU00169"/>
    </source>
</evidence>
<feature type="modified residue" description="4-aspartylphosphate" evidence="3">
    <location>
        <position position="110"/>
    </location>
</feature>
<keyword evidence="2" id="KW-0902">Two-component regulatory system</keyword>
<feature type="domain" description="Response regulatory" evidence="4">
    <location>
        <begin position="60"/>
        <end position="175"/>
    </location>
</feature>
<dbReference type="AlphaFoldDB" id="A0A9E2NZK3"/>
<reference evidence="5" key="1">
    <citation type="journal article" date="2021" name="PeerJ">
        <title>Extensive microbial diversity within the chicken gut microbiome revealed by metagenomics and culture.</title>
        <authorList>
            <person name="Gilroy R."/>
            <person name="Ravi A."/>
            <person name="Getino M."/>
            <person name="Pursley I."/>
            <person name="Horton D.L."/>
            <person name="Alikhan N.F."/>
            <person name="Baker D."/>
            <person name="Gharbi K."/>
            <person name="Hall N."/>
            <person name="Watson M."/>
            <person name="Adriaenssens E.M."/>
            <person name="Foster-Nyarko E."/>
            <person name="Jarju S."/>
            <person name="Secka A."/>
            <person name="Antonio M."/>
            <person name="Oren A."/>
            <person name="Chaudhuri R.R."/>
            <person name="La Ragione R."/>
            <person name="Hildebrand F."/>
            <person name="Pallen M.J."/>
        </authorList>
    </citation>
    <scope>NUCLEOTIDE SEQUENCE</scope>
    <source>
        <strain evidence="5">Gambia15-2214</strain>
    </source>
</reference>
<dbReference type="PROSITE" id="PS50110">
    <property type="entry name" value="RESPONSE_REGULATORY"/>
    <property type="match status" value="1"/>
</dbReference>
<dbReference type="CDD" id="cd17546">
    <property type="entry name" value="REC_hyHK_CKI1_RcsC-like"/>
    <property type="match status" value="1"/>
</dbReference>